<comment type="caution">
    <text evidence="2">The sequence shown here is derived from an EMBL/GenBank/DDBJ whole genome shotgun (WGS) entry which is preliminary data.</text>
</comment>
<protein>
    <recommendedName>
        <fullName evidence="1">Transposase IS4-like domain-containing protein</fullName>
    </recommendedName>
</protein>
<feature type="domain" description="Transposase IS4-like" evidence="1">
    <location>
        <begin position="28"/>
        <end position="93"/>
    </location>
</feature>
<organism evidence="2">
    <name type="scientific">marine sediment metagenome</name>
    <dbReference type="NCBI Taxonomy" id="412755"/>
    <lineage>
        <taxon>unclassified sequences</taxon>
        <taxon>metagenomes</taxon>
        <taxon>ecological metagenomes</taxon>
    </lineage>
</organism>
<dbReference type="EMBL" id="BARW01010883">
    <property type="protein sequence ID" value="GAI81654.1"/>
    <property type="molecule type" value="Genomic_DNA"/>
</dbReference>
<dbReference type="GO" id="GO:0006313">
    <property type="term" value="P:DNA transposition"/>
    <property type="evidence" value="ECO:0007669"/>
    <property type="project" value="InterPro"/>
</dbReference>
<gene>
    <name evidence="2" type="ORF">S12H4_21225</name>
</gene>
<dbReference type="InterPro" id="IPR002559">
    <property type="entry name" value="Transposase_11"/>
</dbReference>
<dbReference type="Pfam" id="PF01609">
    <property type="entry name" value="DDE_Tnp_1"/>
    <property type="match status" value="1"/>
</dbReference>
<dbReference type="GO" id="GO:0004803">
    <property type="term" value="F:transposase activity"/>
    <property type="evidence" value="ECO:0007669"/>
    <property type="project" value="InterPro"/>
</dbReference>
<evidence type="ECO:0000259" key="1">
    <source>
        <dbReference type="Pfam" id="PF01609"/>
    </source>
</evidence>
<accession>X1TNN6</accession>
<dbReference type="SUPFAM" id="SSF53098">
    <property type="entry name" value="Ribonuclease H-like"/>
    <property type="match status" value="1"/>
</dbReference>
<name>X1TNN6_9ZZZZ</name>
<evidence type="ECO:0000313" key="2">
    <source>
        <dbReference type="EMBL" id="GAI81654.1"/>
    </source>
</evidence>
<proteinExistence type="predicted"/>
<reference evidence="2" key="1">
    <citation type="journal article" date="2014" name="Front. Microbiol.">
        <title>High frequency of phylogenetically diverse reductive dehalogenase-homologous genes in deep subseafloor sedimentary metagenomes.</title>
        <authorList>
            <person name="Kawai M."/>
            <person name="Futagami T."/>
            <person name="Toyoda A."/>
            <person name="Takaki Y."/>
            <person name="Nishi S."/>
            <person name="Hori S."/>
            <person name="Arai W."/>
            <person name="Tsubouchi T."/>
            <person name="Morono Y."/>
            <person name="Uchiyama I."/>
            <person name="Ito T."/>
            <person name="Fujiyama A."/>
            <person name="Inagaki F."/>
            <person name="Takami H."/>
        </authorList>
    </citation>
    <scope>NUCLEOTIDE SEQUENCE</scope>
    <source>
        <strain evidence="2">Expedition CK06-06</strain>
    </source>
</reference>
<dbReference type="InterPro" id="IPR012337">
    <property type="entry name" value="RNaseH-like_sf"/>
</dbReference>
<dbReference type="GO" id="GO:0003677">
    <property type="term" value="F:DNA binding"/>
    <property type="evidence" value="ECO:0007669"/>
    <property type="project" value="InterPro"/>
</dbReference>
<dbReference type="AlphaFoldDB" id="X1TNN6"/>
<sequence length="156" mass="18130">MYAAVVYSKSLKRNIMLIHVTYPKAKGKDAYKLYFSTDVSMDASDVLLYYQSRYQIEFLYRDGKQHTGLNDSQARSENKLHFQFNASLTSINIAKVVHWLSLPKEDRKAFSMSDIKTMNHNTLLLKRFIDVFGIRPYSIKNQNNFKELILYGTIAA</sequence>